<dbReference type="OrthoDB" id="5871198at2"/>
<gene>
    <name evidence="2" type="ORF">VTH8203_02280</name>
</gene>
<dbReference type="RefSeq" id="WP_096993809.1">
    <property type="nucleotide sequence ID" value="NZ_JBHSII010000001.1"/>
</dbReference>
<dbReference type="AlphaFoldDB" id="A0A240EKG3"/>
<dbReference type="EMBL" id="OANU01000031">
    <property type="protein sequence ID" value="SNX48659.1"/>
    <property type="molecule type" value="Genomic_DNA"/>
</dbReference>
<keyword evidence="3" id="KW-1185">Reference proteome</keyword>
<accession>A0A240EKG3</accession>
<sequence>MGNKSALIGYIAYGQHILEFSHQLSSGLDDIRAAILNREYQKLESLNQTITSLTHRLAEADLKRYAMAKRLGCQDRQYTKVIQAKLQGGVLQRVQALDKQIEQSIGQCKAKLERQGNIMLMQHQAMEEALGKHKLRINV</sequence>
<dbReference type="GO" id="GO:0044780">
    <property type="term" value="P:bacterial-type flagellum assembly"/>
    <property type="evidence" value="ECO:0007669"/>
    <property type="project" value="InterPro"/>
</dbReference>
<reference evidence="3" key="1">
    <citation type="submission" date="2016-06" db="EMBL/GenBank/DDBJ databases">
        <authorList>
            <person name="Rodrigo-Torres L."/>
            <person name="Arahal R.D."/>
            <person name="Lucena T."/>
        </authorList>
    </citation>
    <scope>NUCLEOTIDE SEQUENCE [LARGE SCALE GENOMIC DNA]</scope>
    <source>
        <strain evidence="3">CECT8203</strain>
    </source>
</reference>
<name>A0A240EKG3_9VIBR</name>
<dbReference type="InterPro" id="IPR036679">
    <property type="entry name" value="FlgN-like_sf"/>
</dbReference>
<protein>
    <submittedName>
        <fullName evidence="2">Uncharacterized protein</fullName>
    </submittedName>
</protein>
<keyword evidence="1" id="KW-0175">Coiled coil</keyword>
<proteinExistence type="predicted"/>
<evidence type="ECO:0000256" key="1">
    <source>
        <dbReference type="SAM" id="Coils"/>
    </source>
</evidence>
<dbReference type="Proteomes" id="UP000219336">
    <property type="component" value="Unassembled WGS sequence"/>
</dbReference>
<evidence type="ECO:0000313" key="3">
    <source>
        <dbReference type="Proteomes" id="UP000219336"/>
    </source>
</evidence>
<feature type="coiled-coil region" evidence="1">
    <location>
        <begin position="36"/>
        <end position="63"/>
    </location>
</feature>
<evidence type="ECO:0000313" key="2">
    <source>
        <dbReference type="EMBL" id="SNX48659.1"/>
    </source>
</evidence>
<dbReference type="SUPFAM" id="SSF140566">
    <property type="entry name" value="FlgN-like"/>
    <property type="match status" value="1"/>
</dbReference>
<dbReference type="Gene3D" id="1.20.58.300">
    <property type="entry name" value="FlgN-like"/>
    <property type="match status" value="1"/>
</dbReference>
<organism evidence="2 3">
    <name type="scientific">Vibrio thalassae</name>
    <dbReference type="NCBI Taxonomy" id="1243014"/>
    <lineage>
        <taxon>Bacteria</taxon>
        <taxon>Pseudomonadati</taxon>
        <taxon>Pseudomonadota</taxon>
        <taxon>Gammaproteobacteria</taxon>
        <taxon>Vibrionales</taxon>
        <taxon>Vibrionaceae</taxon>
        <taxon>Vibrio</taxon>
    </lineage>
</organism>